<feature type="compositionally biased region" description="Low complexity" evidence="1">
    <location>
        <begin position="279"/>
        <end position="292"/>
    </location>
</feature>
<comment type="caution">
    <text evidence="4">The sequence shown here is derived from an EMBL/GenBank/DDBJ whole genome shotgun (WGS) entry which is preliminary data.</text>
</comment>
<accession>A0A015JNN1</accession>
<feature type="region of interest" description="Disordered" evidence="1">
    <location>
        <begin position="277"/>
        <end position="296"/>
    </location>
</feature>
<feature type="domain" description="TLDc" evidence="3">
    <location>
        <begin position="304"/>
        <end position="481"/>
    </location>
</feature>
<dbReference type="EMBL" id="JEMT01027676">
    <property type="protein sequence ID" value="EXX56564.1"/>
    <property type="molecule type" value="Genomic_DNA"/>
</dbReference>
<feature type="domain" description="BTB" evidence="2">
    <location>
        <begin position="24"/>
        <end position="97"/>
    </location>
</feature>
<dbReference type="InterPro" id="IPR052407">
    <property type="entry name" value="BTB_POZ_domain_cont_9"/>
</dbReference>
<sequence>MDCDKFLPKLSQNFLEILNDNEYFDITIEVGNDPHVKIFRAHIVILNYRSPYLRRILSTNKKKNDGTLTHIKLPNILPEIFQAILTYIYGGRLSLKNYDTRDIIKILIAASELNLQELILHLQSFLIENKANWMEQNFNLMNQTSFKYDSFLELQEFCRGLITKHPEKIFSSPDFTSLPENTLITLIQQDNIQISRVQIWEHLIRWGIAQNPELPSDLSKYSDDDFNTLKVTMQRCISFINFHNFTRQEFSKKVFPYKKILDRDLFDGVIQYFLENDNSPSRSEPSSSEPLPVKNISPKTIDSKIITIQHAELISRWIDRLRNRDELRNSYEFKLILRGSRDGFSAEKFHKICDNKSRTVTVIKLKDSNEILGGYNPIEWDSRFSSYKCYGTTRNSFIFSFMNKENIGNYVLSRVRNEYQAVNYLPHHGPSFGPDDLILYGGREHSFNTCNSHCKQLSYEKQIRETEEKFSVKEYEVFQIST</sequence>
<dbReference type="Pfam" id="PF00651">
    <property type="entry name" value="BTB"/>
    <property type="match status" value="1"/>
</dbReference>
<dbReference type="SUPFAM" id="SSF54695">
    <property type="entry name" value="POZ domain"/>
    <property type="match status" value="1"/>
</dbReference>
<dbReference type="InterPro" id="IPR011705">
    <property type="entry name" value="BACK"/>
</dbReference>
<organism evidence="4 5">
    <name type="scientific">Rhizophagus irregularis (strain DAOM 197198w)</name>
    <name type="common">Glomus intraradices</name>
    <dbReference type="NCBI Taxonomy" id="1432141"/>
    <lineage>
        <taxon>Eukaryota</taxon>
        <taxon>Fungi</taxon>
        <taxon>Fungi incertae sedis</taxon>
        <taxon>Mucoromycota</taxon>
        <taxon>Glomeromycotina</taxon>
        <taxon>Glomeromycetes</taxon>
        <taxon>Glomerales</taxon>
        <taxon>Glomeraceae</taxon>
        <taxon>Rhizophagus</taxon>
    </lineage>
</organism>
<dbReference type="HOGENOM" id="CLU_021542_0_2_1"/>
<dbReference type="GO" id="GO:0005737">
    <property type="term" value="C:cytoplasm"/>
    <property type="evidence" value="ECO:0007669"/>
    <property type="project" value="TreeGrafter"/>
</dbReference>
<dbReference type="Pfam" id="PF07534">
    <property type="entry name" value="TLD"/>
    <property type="match status" value="1"/>
</dbReference>
<dbReference type="SMART" id="SM00584">
    <property type="entry name" value="TLDc"/>
    <property type="match status" value="1"/>
</dbReference>
<dbReference type="Gene3D" id="3.30.710.10">
    <property type="entry name" value="Potassium Channel Kv1.1, Chain A"/>
    <property type="match status" value="1"/>
</dbReference>
<proteinExistence type="predicted"/>
<dbReference type="InterPro" id="IPR006571">
    <property type="entry name" value="TLDc_dom"/>
</dbReference>
<dbReference type="InterPro" id="IPR011333">
    <property type="entry name" value="SKP1/BTB/POZ_sf"/>
</dbReference>
<evidence type="ECO:0000259" key="2">
    <source>
        <dbReference type="PROSITE" id="PS50097"/>
    </source>
</evidence>
<dbReference type="Pfam" id="PF07707">
    <property type="entry name" value="BACK"/>
    <property type="match status" value="1"/>
</dbReference>
<evidence type="ECO:0000313" key="4">
    <source>
        <dbReference type="EMBL" id="EXX56564.1"/>
    </source>
</evidence>
<dbReference type="PROSITE" id="PS50097">
    <property type="entry name" value="BTB"/>
    <property type="match status" value="1"/>
</dbReference>
<evidence type="ECO:0000259" key="3">
    <source>
        <dbReference type="PROSITE" id="PS51886"/>
    </source>
</evidence>
<dbReference type="Proteomes" id="UP000022910">
    <property type="component" value="Unassembled WGS sequence"/>
</dbReference>
<evidence type="ECO:0008006" key="6">
    <source>
        <dbReference type="Google" id="ProtNLM"/>
    </source>
</evidence>
<dbReference type="PANTHER" id="PTHR46306:SF1">
    <property type="entry name" value="BTB_POZ DOMAIN-CONTAINING PROTEIN 9"/>
    <property type="match status" value="1"/>
</dbReference>
<protein>
    <recommendedName>
        <fullName evidence="6">Kelch-like protein 17</fullName>
    </recommendedName>
</protein>
<dbReference type="InterPro" id="IPR000210">
    <property type="entry name" value="BTB/POZ_dom"/>
</dbReference>
<dbReference type="SMART" id="SM00225">
    <property type="entry name" value="BTB"/>
    <property type="match status" value="1"/>
</dbReference>
<reference evidence="4 5" key="1">
    <citation type="submission" date="2014-02" db="EMBL/GenBank/DDBJ databases">
        <title>Single nucleus genome sequencing reveals high similarity among nuclei of an endomycorrhizal fungus.</title>
        <authorList>
            <person name="Lin K."/>
            <person name="Geurts R."/>
            <person name="Zhang Z."/>
            <person name="Limpens E."/>
            <person name="Saunders D.G."/>
            <person name="Mu D."/>
            <person name="Pang E."/>
            <person name="Cao H."/>
            <person name="Cha H."/>
            <person name="Lin T."/>
            <person name="Zhou Q."/>
            <person name="Shang Y."/>
            <person name="Li Y."/>
            <person name="Ivanov S."/>
            <person name="Sharma T."/>
            <person name="Velzen R.V."/>
            <person name="Ruijter N.D."/>
            <person name="Aanen D.K."/>
            <person name="Win J."/>
            <person name="Kamoun S."/>
            <person name="Bisseling T."/>
            <person name="Huang S."/>
        </authorList>
    </citation>
    <scope>NUCLEOTIDE SEQUENCE [LARGE SCALE GENOMIC DNA]</scope>
    <source>
        <strain evidence="5">DAOM197198w</strain>
    </source>
</reference>
<dbReference type="PANTHER" id="PTHR46306">
    <property type="entry name" value="BTB/POZ DOMAIN-CONTAINING PROTEIN 9"/>
    <property type="match status" value="1"/>
</dbReference>
<dbReference type="CDD" id="cd18186">
    <property type="entry name" value="BTB_POZ_ZBTB_KLHL-like"/>
    <property type="match status" value="1"/>
</dbReference>
<keyword evidence="5" id="KW-1185">Reference proteome</keyword>
<dbReference type="Gene3D" id="1.25.40.420">
    <property type="match status" value="1"/>
</dbReference>
<dbReference type="PROSITE" id="PS51886">
    <property type="entry name" value="TLDC"/>
    <property type="match status" value="1"/>
</dbReference>
<name>A0A015JNN1_RHIIW</name>
<evidence type="ECO:0000256" key="1">
    <source>
        <dbReference type="SAM" id="MobiDB-lite"/>
    </source>
</evidence>
<evidence type="ECO:0000313" key="5">
    <source>
        <dbReference type="Proteomes" id="UP000022910"/>
    </source>
</evidence>
<dbReference type="AlphaFoldDB" id="A0A015JNN1"/>
<gene>
    <name evidence="4" type="ORF">RirG_215070</name>
</gene>